<reference evidence="2" key="1">
    <citation type="journal article" date="2012" name="MBio">
        <title>Comparative genome analysis of Trichophyton rubrum and related dermatophytes reveals candidate genes involved in infection.</title>
        <authorList>
            <person name="Martinez D.A."/>
            <person name="Oliver B.G."/>
            <person name="Graeser Y."/>
            <person name="Goldberg J.M."/>
            <person name="Li W."/>
            <person name="Martinez-Rossi N.M."/>
            <person name="Monod M."/>
            <person name="Shelest E."/>
            <person name="Barton R.C."/>
            <person name="Birch E."/>
            <person name="Brakhage A.A."/>
            <person name="Chen Z."/>
            <person name="Gurr S.J."/>
            <person name="Heiman D."/>
            <person name="Heitman J."/>
            <person name="Kosti I."/>
            <person name="Rossi A."/>
            <person name="Saif S."/>
            <person name="Samalova M."/>
            <person name="Saunders C.W."/>
            <person name="Shea T."/>
            <person name="Summerbell R.C."/>
            <person name="Xu J."/>
            <person name="Young S."/>
            <person name="Zeng Q."/>
            <person name="Birren B.W."/>
            <person name="Cuomo C.A."/>
            <person name="White T.C."/>
        </authorList>
    </citation>
    <scope>NUCLEOTIDE SEQUENCE [LARGE SCALE GENOMIC DNA]</scope>
    <source>
        <strain evidence="2">ATCC MYA-4606 / CBS 127.97</strain>
    </source>
</reference>
<organism evidence="1 2">
    <name type="scientific">Trichophyton equinum (strain ATCC MYA-4606 / CBS 127.97)</name>
    <name type="common">Horse ringworm fungus</name>
    <dbReference type="NCBI Taxonomy" id="559882"/>
    <lineage>
        <taxon>Eukaryota</taxon>
        <taxon>Fungi</taxon>
        <taxon>Dikarya</taxon>
        <taxon>Ascomycota</taxon>
        <taxon>Pezizomycotina</taxon>
        <taxon>Eurotiomycetes</taxon>
        <taxon>Eurotiomycetidae</taxon>
        <taxon>Onygenales</taxon>
        <taxon>Arthrodermataceae</taxon>
        <taxon>Trichophyton</taxon>
    </lineage>
</organism>
<protein>
    <submittedName>
        <fullName evidence="1">Uncharacterized protein</fullName>
    </submittedName>
</protein>
<evidence type="ECO:0000313" key="1">
    <source>
        <dbReference type="EMBL" id="EGE09536.1"/>
    </source>
</evidence>
<dbReference type="VEuPathDB" id="FungiDB:TEQG_08469"/>
<dbReference type="AlphaFoldDB" id="F2Q5W8"/>
<keyword evidence="2" id="KW-1185">Reference proteome</keyword>
<gene>
    <name evidence="1" type="ORF">TEQG_08469</name>
</gene>
<name>F2Q5W8_TRIEC</name>
<dbReference type="EMBL" id="DS995814">
    <property type="protein sequence ID" value="EGE09536.1"/>
    <property type="molecule type" value="Genomic_DNA"/>
</dbReference>
<proteinExistence type="predicted"/>
<dbReference type="HOGENOM" id="CLU_2225053_0_0_1"/>
<evidence type="ECO:0000313" key="2">
    <source>
        <dbReference type="Proteomes" id="UP000009169"/>
    </source>
</evidence>
<accession>F2Q5W8</accession>
<sequence>MPIYSILRAQKQHPHPHHNLQKGLISTERLKRTVKLQGPKVHNPLQLATPAQRRASSKKQSCSDTYGTYLLTTTEQCPPTSRVASWRIRNELELDVLMHVIACNKI</sequence>
<dbReference type="Proteomes" id="UP000009169">
    <property type="component" value="Unassembled WGS sequence"/>
</dbReference>